<organism evidence="1 2">
    <name type="scientific">Pedobacter nyackensis</name>
    <dbReference type="NCBI Taxonomy" id="475255"/>
    <lineage>
        <taxon>Bacteria</taxon>
        <taxon>Pseudomonadati</taxon>
        <taxon>Bacteroidota</taxon>
        <taxon>Sphingobacteriia</taxon>
        <taxon>Sphingobacteriales</taxon>
        <taxon>Sphingobacteriaceae</taxon>
        <taxon>Pedobacter</taxon>
    </lineage>
</organism>
<gene>
    <name evidence="1" type="ORF">SAMN04488101_10987</name>
</gene>
<dbReference type="Proteomes" id="UP000192678">
    <property type="component" value="Unassembled WGS sequence"/>
</dbReference>
<name>A0A1W2E202_9SPHI</name>
<evidence type="ECO:0000313" key="1">
    <source>
        <dbReference type="EMBL" id="SMD03497.1"/>
    </source>
</evidence>
<reference evidence="1 2" key="1">
    <citation type="submission" date="2017-04" db="EMBL/GenBank/DDBJ databases">
        <authorList>
            <person name="Afonso C.L."/>
            <person name="Miller P.J."/>
            <person name="Scott M.A."/>
            <person name="Spackman E."/>
            <person name="Goraichik I."/>
            <person name="Dimitrov K.M."/>
            <person name="Suarez D.L."/>
            <person name="Swayne D.E."/>
        </authorList>
    </citation>
    <scope>NUCLEOTIDE SEQUENCE [LARGE SCALE GENOMIC DNA]</scope>
    <source>
        <strain evidence="1 2">DSM 19625</strain>
    </source>
</reference>
<dbReference type="PROSITE" id="PS51257">
    <property type="entry name" value="PROKAR_LIPOPROTEIN"/>
    <property type="match status" value="1"/>
</dbReference>
<sequence>MKSISFKIGVVISGLVLSLGACKKEAPNIYNMFNDVSVTFKGDHPYSVTAYKEYNDGDSIYIDYTITSAKEDMAAVCVKWEGQEAPVQQISLSDGANKRTYSGVYKMRATRAGESKYRIYALNKQAVYIGDGYTSVTFNVKANYTFVANKKIYVPDSTLKDRPCYYSIKRGESFSYLNGKDVSADLDFGIYRVVAPQAEQGVSVGGYHYYLYSLSASPLFFNINDISTWTKRETLFSGQLAESATFNANTGTTMLSSVSIGTVASAKTINLKELPRTAAAAIKLNSVVYFKTPEGKYGAILFKQITSDLDGKPFVVVNVKVQN</sequence>
<keyword evidence="2" id="KW-1185">Reference proteome</keyword>
<protein>
    <submittedName>
        <fullName evidence="1">Uncharacterized protein</fullName>
    </submittedName>
</protein>
<dbReference type="STRING" id="475255.SAMN04488101_10987"/>
<evidence type="ECO:0000313" key="2">
    <source>
        <dbReference type="Proteomes" id="UP000192678"/>
    </source>
</evidence>
<accession>A0A1W2E202</accession>
<proteinExistence type="predicted"/>
<dbReference type="EMBL" id="FWYB01000009">
    <property type="protein sequence ID" value="SMD03497.1"/>
    <property type="molecule type" value="Genomic_DNA"/>
</dbReference>
<dbReference type="RefSeq" id="WP_084290539.1">
    <property type="nucleotide sequence ID" value="NZ_FWYB01000009.1"/>
</dbReference>
<dbReference type="AlphaFoldDB" id="A0A1W2E202"/>
<dbReference type="OrthoDB" id="641332at2"/>